<dbReference type="EMBL" id="CP034698">
    <property type="protein sequence ID" value="AZT42418.1"/>
    <property type="molecule type" value="Genomic_DNA"/>
</dbReference>
<evidence type="ECO:0000313" key="1">
    <source>
        <dbReference type="EMBL" id="AZT37815.1"/>
    </source>
</evidence>
<dbReference type="GO" id="GO:0003677">
    <property type="term" value="F:DNA binding"/>
    <property type="evidence" value="ECO:0007669"/>
    <property type="project" value="InterPro"/>
</dbReference>
<sequence length="67" mass="7310">MLTQDAINYFGSKTKLAKALGVSQPAVSRWGVHVPEKRAARLALMTAGQLVYDPCEYQNITKTDDAA</sequence>
<name>A0A3Q9MSP9_SALET</name>
<organism evidence="2">
    <name type="scientific">Salmonella enterica subsp. enterica serovar Karamoja</name>
    <dbReference type="NCBI Taxonomy" id="2500153"/>
    <lineage>
        <taxon>Bacteria</taxon>
        <taxon>Pseudomonadati</taxon>
        <taxon>Pseudomonadota</taxon>
        <taxon>Gammaproteobacteria</taxon>
        <taxon>Enterobacterales</taxon>
        <taxon>Enterobacteriaceae</taxon>
        <taxon>Salmonella</taxon>
    </lineage>
</organism>
<dbReference type="RefSeq" id="WP_023228218.1">
    <property type="nucleotide sequence ID" value="NZ_CP034698.1"/>
</dbReference>
<proteinExistence type="predicted"/>
<dbReference type="SUPFAM" id="SSF47413">
    <property type="entry name" value="lambda repressor-like DNA-binding domains"/>
    <property type="match status" value="1"/>
</dbReference>
<accession>A0A3Q9MSP9</accession>
<dbReference type="Pfam" id="PF14549">
    <property type="entry name" value="P22_Cro"/>
    <property type="match status" value="1"/>
</dbReference>
<dbReference type="AlphaFoldDB" id="A0A3Q9MSP9"/>
<dbReference type="EMBL" id="CP034709">
    <property type="protein sequence ID" value="AZT37815.1"/>
    <property type="molecule type" value="Genomic_DNA"/>
</dbReference>
<dbReference type="Gene3D" id="1.10.260.40">
    <property type="entry name" value="lambda repressor-like DNA-binding domains"/>
    <property type="match status" value="1"/>
</dbReference>
<evidence type="ECO:0008006" key="3">
    <source>
        <dbReference type="Google" id="ProtNLM"/>
    </source>
</evidence>
<reference evidence="2" key="1">
    <citation type="submission" date="2018-12" db="EMBL/GenBank/DDBJ databases">
        <title>Complete genome sequences of twenty non-typhoidal Salmonella isolates from Rwanda.</title>
        <authorList>
            <person name="Byukusenge M."/>
            <person name="Li L."/>
            <person name="Subhashinie K."/>
            <person name="Nzayirambaho M."/>
            <person name="Kuchipudi S.V."/>
            <person name="Jayarao B.M."/>
        </authorList>
    </citation>
    <scope>NUCLEOTIDE SEQUENCE</scope>
    <source>
        <strain evidence="1">RSE21</strain>
        <strain evidence="2">RSE40</strain>
    </source>
</reference>
<dbReference type="InterPro" id="IPR010982">
    <property type="entry name" value="Lambda_DNA-bd_dom_sf"/>
</dbReference>
<protein>
    <recommendedName>
        <fullName evidence="3">Transcriptional regulator</fullName>
    </recommendedName>
</protein>
<gene>
    <name evidence="2" type="ORF">EL007_14355</name>
    <name evidence="1" type="ORF">ELZ88_14350</name>
</gene>
<evidence type="ECO:0000313" key="2">
    <source>
        <dbReference type="EMBL" id="AZT42418.1"/>
    </source>
</evidence>